<evidence type="ECO:0000313" key="8">
    <source>
        <dbReference type="EMBL" id="GAA4863089.1"/>
    </source>
</evidence>
<dbReference type="InterPro" id="IPR027417">
    <property type="entry name" value="P-loop_NTPase"/>
</dbReference>
<organism evidence="8 9">
    <name type="scientific">Luteimonas vadosa</name>
    <dbReference type="NCBI Taxonomy" id="1165507"/>
    <lineage>
        <taxon>Bacteria</taxon>
        <taxon>Pseudomonadati</taxon>
        <taxon>Pseudomonadota</taxon>
        <taxon>Gammaproteobacteria</taxon>
        <taxon>Lysobacterales</taxon>
        <taxon>Lysobacteraceae</taxon>
        <taxon>Luteimonas</taxon>
    </lineage>
</organism>
<dbReference type="RefSeq" id="WP_345294806.1">
    <property type="nucleotide sequence ID" value="NZ_BAABJY010000002.1"/>
</dbReference>
<dbReference type="SUPFAM" id="SSF52540">
    <property type="entry name" value="P-loop containing nucleoside triphosphate hydrolases"/>
    <property type="match status" value="2"/>
</dbReference>
<name>A0ABP9E1M6_9GAMM</name>
<keyword evidence="6" id="KW-0378">Hydrolase</keyword>
<dbReference type="SMART" id="SM00382">
    <property type="entry name" value="AAA"/>
    <property type="match status" value="2"/>
</dbReference>
<dbReference type="PIRSF" id="PIRSF039117">
    <property type="entry name" value="KaiC"/>
    <property type="match status" value="1"/>
</dbReference>
<comment type="caution">
    <text evidence="8">The sequence shown here is derived from an EMBL/GenBank/DDBJ whole genome shotgun (WGS) entry which is preliminary data.</text>
</comment>
<keyword evidence="4" id="KW-0677">Repeat</keyword>
<keyword evidence="2" id="KW-0597">Phosphoprotein</keyword>
<keyword evidence="3" id="KW-0808">Transferase</keyword>
<dbReference type="Pfam" id="PF06745">
    <property type="entry name" value="ATPase"/>
    <property type="match status" value="2"/>
</dbReference>
<dbReference type="EC" id="2.7.11.1" evidence="1"/>
<dbReference type="Proteomes" id="UP001501323">
    <property type="component" value="Unassembled WGS sequence"/>
</dbReference>
<evidence type="ECO:0000256" key="2">
    <source>
        <dbReference type="ARBA" id="ARBA00022553"/>
    </source>
</evidence>
<evidence type="ECO:0000256" key="5">
    <source>
        <dbReference type="ARBA" id="ARBA00022777"/>
    </source>
</evidence>
<dbReference type="CDD" id="cd19488">
    <property type="entry name" value="KaiC-like_N"/>
    <property type="match status" value="1"/>
</dbReference>
<proteinExistence type="predicted"/>
<gene>
    <name evidence="8" type="ORF">GCM10023332_14010</name>
</gene>
<evidence type="ECO:0000256" key="6">
    <source>
        <dbReference type="ARBA" id="ARBA00022801"/>
    </source>
</evidence>
<accession>A0ABP9E1M6</accession>
<keyword evidence="9" id="KW-1185">Reference proteome</keyword>
<dbReference type="InterPro" id="IPR030665">
    <property type="entry name" value="KaiC"/>
</dbReference>
<feature type="domain" description="KaiC" evidence="7">
    <location>
        <begin position="255"/>
        <end position="487"/>
    </location>
</feature>
<dbReference type="InterPro" id="IPR003593">
    <property type="entry name" value="AAA+_ATPase"/>
</dbReference>
<dbReference type="PROSITE" id="PS51146">
    <property type="entry name" value="KAIC"/>
    <property type="match status" value="2"/>
</dbReference>
<dbReference type="InterPro" id="IPR014774">
    <property type="entry name" value="KaiC-like_dom"/>
</dbReference>
<dbReference type="PRINTS" id="PR01874">
    <property type="entry name" value="DNAREPAIRADA"/>
</dbReference>
<evidence type="ECO:0000256" key="1">
    <source>
        <dbReference type="ARBA" id="ARBA00012513"/>
    </source>
</evidence>
<dbReference type="EMBL" id="BAABJY010000002">
    <property type="protein sequence ID" value="GAA4863089.1"/>
    <property type="molecule type" value="Genomic_DNA"/>
</dbReference>
<dbReference type="PANTHER" id="PTHR42926">
    <property type="match status" value="1"/>
</dbReference>
<dbReference type="Gene3D" id="3.40.50.300">
    <property type="entry name" value="P-loop containing nucleotide triphosphate hydrolases"/>
    <property type="match status" value="2"/>
</dbReference>
<dbReference type="InterPro" id="IPR051347">
    <property type="entry name" value="Circadian_clock_KaiC-rel"/>
</dbReference>
<evidence type="ECO:0000256" key="4">
    <source>
        <dbReference type="ARBA" id="ARBA00022737"/>
    </source>
</evidence>
<evidence type="ECO:0000256" key="3">
    <source>
        <dbReference type="ARBA" id="ARBA00022679"/>
    </source>
</evidence>
<sequence length="511" mass="55735">MSDQHDRPAAIAPETISSGVPGLDTVLNGGYTANRLYLIEGIPGSGKTTMAMQFLLDGVAKGETVLYVTLSETEAELREAAQAHGWTLDGIHIHELLPAGDQLDPQSQYTMFHPSEVELAQTTGRILQEVERLQPRRVVFDSLAEIRLLAGSMLRFRRQVMALKQYFSGRGTTVLMLDDRQGVEHGLPVHTIVHGSLELDQMRPEYGGDRRRLRVTKFRGRAFRSGNHDYIIETGGVRVFPRLIAAHFRRDGENVPMSSGLAPLDTLLGGGLDRGTSTLLVGAAGTGKSSLAAHYVVAAAQRGERSAMFLFDESPRALVTRSRGMGLDIDGCIESGMVAVQPIDPAELSPGEFIEAIRNAVERDKASIVVIDSLSGYFNAMPEEHFVMIQLHELLSYLGQLGVVTILINAQQGLIGQMSTTLDISYLADTVILFRYFEARGEVRQAISVLKRRTGAHERTIRELRITDQGLDIGEPLRQFRGVLTGVPQEDGCAPGAGIHADPQAPNPAAQ</sequence>
<reference evidence="9" key="1">
    <citation type="journal article" date="2019" name="Int. J. Syst. Evol. Microbiol.">
        <title>The Global Catalogue of Microorganisms (GCM) 10K type strain sequencing project: providing services to taxonomists for standard genome sequencing and annotation.</title>
        <authorList>
            <consortium name="The Broad Institute Genomics Platform"/>
            <consortium name="The Broad Institute Genome Sequencing Center for Infectious Disease"/>
            <person name="Wu L."/>
            <person name="Ma J."/>
        </authorList>
    </citation>
    <scope>NUCLEOTIDE SEQUENCE [LARGE SCALE GENOMIC DNA]</scope>
    <source>
        <strain evidence="9">JCM 18392</strain>
    </source>
</reference>
<feature type="domain" description="KaiC" evidence="7">
    <location>
        <begin position="14"/>
        <end position="253"/>
    </location>
</feature>
<protein>
    <recommendedName>
        <fullName evidence="1">non-specific serine/threonine protein kinase</fullName>
        <ecNumber evidence="1">2.7.11.1</ecNumber>
    </recommendedName>
</protein>
<dbReference type="PANTHER" id="PTHR42926:SF1">
    <property type="entry name" value="CIRCADIAN CLOCK OSCILLATOR PROTEIN KAIC 1"/>
    <property type="match status" value="1"/>
</dbReference>
<evidence type="ECO:0000259" key="7">
    <source>
        <dbReference type="PROSITE" id="PS51146"/>
    </source>
</evidence>
<dbReference type="InterPro" id="IPR010624">
    <property type="entry name" value="KaiC_dom"/>
</dbReference>
<evidence type="ECO:0000313" key="9">
    <source>
        <dbReference type="Proteomes" id="UP001501323"/>
    </source>
</evidence>
<keyword evidence="5" id="KW-0418">Kinase</keyword>